<dbReference type="PROSITE" id="PS51900">
    <property type="entry name" value="CB"/>
    <property type="match status" value="1"/>
</dbReference>
<dbReference type="Pfam" id="PF00589">
    <property type="entry name" value="Phage_integrase"/>
    <property type="match status" value="1"/>
</dbReference>
<keyword evidence="3" id="KW-0229">DNA integration</keyword>
<dbReference type="EMBL" id="CP009933">
    <property type="protein sequence ID" value="AKA70182.1"/>
    <property type="molecule type" value="Genomic_DNA"/>
</dbReference>
<comment type="function">
    <text evidence="1">Site-specific tyrosine recombinase, which acts by catalyzing the cutting and rejoining of the recombining DNA molecules.</text>
</comment>
<dbReference type="GO" id="GO:0003677">
    <property type="term" value="F:DNA binding"/>
    <property type="evidence" value="ECO:0007669"/>
    <property type="project" value="UniProtKB-UniRule"/>
</dbReference>
<dbReference type="SUPFAM" id="SSF56349">
    <property type="entry name" value="DNA breaking-rejoining enzymes"/>
    <property type="match status" value="1"/>
</dbReference>
<evidence type="ECO:0000313" key="9">
    <source>
        <dbReference type="EMBL" id="AKA70182.1"/>
    </source>
</evidence>
<reference evidence="9 10" key="1">
    <citation type="journal article" date="2015" name="J. Biotechnol.">
        <title>Complete genome sequence of a malodorant-producing acetogen, Clostridium scatologenes ATCC 25775(T).</title>
        <authorList>
            <person name="Zhu Z."/>
            <person name="Guo T."/>
            <person name="Zheng H."/>
            <person name="Song T."/>
            <person name="Ouyang P."/>
            <person name="Xie J."/>
        </authorList>
    </citation>
    <scope>NUCLEOTIDE SEQUENCE [LARGE SCALE GENOMIC DNA]</scope>
    <source>
        <strain evidence="9 10">ATCC 25775</strain>
    </source>
</reference>
<evidence type="ECO:0000256" key="6">
    <source>
        <dbReference type="PROSITE-ProRule" id="PRU01248"/>
    </source>
</evidence>
<dbReference type="PANTHER" id="PTHR30349:SF64">
    <property type="entry name" value="PROPHAGE INTEGRASE INTD-RELATED"/>
    <property type="match status" value="1"/>
</dbReference>
<dbReference type="Gene3D" id="1.10.150.130">
    <property type="match status" value="1"/>
</dbReference>
<dbReference type="InterPro" id="IPR004107">
    <property type="entry name" value="Integrase_SAM-like_N"/>
</dbReference>
<name>A0A0E3M7B9_CLOSL</name>
<feature type="domain" description="Tyr recombinase" evidence="7">
    <location>
        <begin position="141"/>
        <end position="325"/>
    </location>
</feature>
<dbReference type="Pfam" id="PF02899">
    <property type="entry name" value="Phage_int_SAM_1"/>
    <property type="match status" value="1"/>
</dbReference>
<dbReference type="HOGENOM" id="CLU_027562_9_2_9"/>
<dbReference type="Gene3D" id="1.10.443.10">
    <property type="entry name" value="Intergrase catalytic core"/>
    <property type="match status" value="1"/>
</dbReference>
<evidence type="ECO:0000256" key="4">
    <source>
        <dbReference type="ARBA" id="ARBA00023125"/>
    </source>
</evidence>
<dbReference type="PROSITE" id="PS51898">
    <property type="entry name" value="TYR_RECOMBINASE"/>
    <property type="match status" value="1"/>
</dbReference>
<keyword evidence="10" id="KW-1185">Reference proteome</keyword>
<comment type="similarity">
    <text evidence="2">Belongs to the 'phage' integrase family.</text>
</comment>
<dbReference type="InterPro" id="IPR010998">
    <property type="entry name" value="Integrase_recombinase_N"/>
</dbReference>
<sequence>MPKVVKRQKQIIDLIQDFLDYCSYKNLSNKTIKSYNQTLVLFMRYLEEEKNITDINKIDKDIVQEYITFTKDRGKYSFVASTDGMIKANIDKRSDIGEQVSDATLNNYLRNIKVFFNWLEENHIIKENTVSKCKFLKTERKSKDQLTDDEFNRLIKSMDITKFHEYRDHVICNLIMDTGMRLSETLHLTLNDVDFTRRTILIPAKINKGRKDRVVFYSQTMARLIQRWIRFKDTFQETELLFPTHRTNTILAVSNFERNFRIYVKRAKISKKVTPHGLRNNFARRFLLASNDIHTLSKILGHSSVTVTEYSYLDLMDEDFRKKYQRFSPLENMRRDER</sequence>
<evidence type="ECO:0000256" key="5">
    <source>
        <dbReference type="ARBA" id="ARBA00023172"/>
    </source>
</evidence>
<dbReference type="InterPro" id="IPR011010">
    <property type="entry name" value="DNA_brk_join_enz"/>
</dbReference>
<dbReference type="Proteomes" id="UP000033115">
    <property type="component" value="Chromosome"/>
</dbReference>
<feature type="domain" description="Core-binding (CB)" evidence="8">
    <location>
        <begin position="9"/>
        <end position="120"/>
    </location>
</feature>
<keyword evidence="5" id="KW-0233">DNA recombination</keyword>
<dbReference type="InterPro" id="IPR044068">
    <property type="entry name" value="CB"/>
</dbReference>
<dbReference type="InterPro" id="IPR002104">
    <property type="entry name" value="Integrase_catalytic"/>
</dbReference>
<organism evidence="9 10">
    <name type="scientific">Clostridium scatologenes</name>
    <dbReference type="NCBI Taxonomy" id="1548"/>
    <lineage>
        <taxon>Bacteria</taxon>
        <taxon>Bacillati</taxon>
        <taxon>Bacillota</taxon>
        <taxon>Clostridia</taxon>
        <taxon>Eubacteriales</taxon>
        <taxon>Clostridiaceae</taxon>
        <taxon>Clostridium</taxon>
    </lineage>
</organism>
<proteinExistence type="inferred from homology"/>
<gene>
    <name evidence="9" type="ORF">CSCA_3057</name>
</gene>
<dbReference type="InterPro" id="IPR013762">
    <property type="entry name" value="Integrase-like_cat_sf"/>
</dbReference>
<dbReference type="STRING" id="1548.CSCA_3057"/>
<evidence type="ECO:0000259" key="8">
    <source>
        <dbReference type="PROSITE" id="PS51900"/>
    </source>
</evidence>
<dbReference type="AlphaFoldDB" id="A0A0E3M7B9"/>
<evidence type="ECO:0000256" key="2">
    <source>
        <dbReference type="ARBA" id="ARBA00008857"/>
    </source>
</evidence>
<evidence type="ECO:0000313" key="10">
    <source>
        <dbReference type="Proteomes" id="UP000033115"/>
    </source>
</evidence>
<dbReference type="KEGG" id="csq:CSCA_3057"/>
<keyword evidence="4 6" id="KW-0238">DNA-binding</keyword>
<dbReference type="GO" id="GO:0006310">
    <property type="term" value="P:DNA recombination"/>
    <property type="evidence" value="ECO:0007669"/>
    <property type="project" value="UniProtKB-KW"/>
</dbReference>
<accession>A0A0E3M7B9</accession>
<evidence type="ECO:0000259" key="7">
    <source>
        <dbReference type="PROSITE" id="PS51898"/>
    </source>
</evidence>
<evidence type="ECO:0000256" key="3">
    <source>
        <dbReference type="ARBA" id="ARBA00022908"/>
    </source>
</evidence>
<dbReference type="InterPro" id="IPR050090">
    <property type="entry name" value="Tyrosine_recombinase_XerCD"/>
</dbReference>
<dbReference type="RefSeq" id="WP_029160971.1">
    <property type="nucleotide sequence ID" value="NZ_CP009933.1"/>
</dbReference>
<dbReference type="GO" id="GO:0015074">
    <property type="term" value="P:DNA integration"/>
    <property type="evidence" value="ECO:0007669"/>
    <property type="project" value="InterPro"/>
</dbReference>
<protein>
    <submittedName>
        <fullName evidence="9">DNA integration/recombination protein</fullName>
    </submittedName>
</protein>
<evidence type="ECO:0000256" key="1">
    <source>
        <dbReference type="ARBA" id="ARBA00003283"/>
    </source>
</evidence>
<dbReference type="PANTHER" id="PTHR30349">
    <property type="entry name" value="PHAGE INTEGRASE-RELATED"/>
    <property type="match status" value="1"/>
</dbReference>